<keyword evidence="3" id="KW-1003">Cell membrane</keyword>
<comment type="similarity">
    <text evidence="2 8">Belongs to the organo anion transporter (TC 2.A.60) family.</text>
</comment>
<accession>A0A8C4RFU7</accession>
<feature type="transmembrane region" description="Helical" evidence="8">
    <location>
        <begin position="268"/>
        <end position="291"/>
    </location>
</feature>
<evidence type="ECO:0000256" key="7">
    <source>
        <dbReference type="ARBA" id="ARBA00023157"/>
    </source>
</evidence>
<dbReference type="PANTHER" id="PTHR11388">
    <property type="entry name" value="ORGANIC ANION TRANSPORTER"/>
    <property type="match status" value="1"/>
</dbReference>
<evidence type="ECO:0000256" key="5">
    <source>
        <dbReference type="ARBA" id="ARBA00022989"/>
    </source>
</evidence>
<evidence type="ECO:0000259" key="9">
    <source>
        <dbReference type="PROSITE" id="PS50850"/>
    </source>
</evidence>
<evidence type="ECO:0000259" key="10">
    <source>
        <dbReference type="PROSITE" id="PS51465"/>
    </source>
</evidence>
<dbReference type="InterPro" id="IPR020846">
    <property type="entry name" value="MFS_dom"/>
</dbReference>
<evidence type="ECO:0000256" key="2">
    <source>
        <dbReference type="ARBA" id="ARBA00009657"/>
    </source>
</evidence>
<dbReference type="InterPro" id="IPR036259">
    <property type="entry name" value="MFS_trans_sf"/>
</dbReference>
<feature type="transmembrane region" description="Helical" evidence="8">
    <location>
        <begin position="384"/>
        <end position="404"/>
    </location>
</feature>
<dbReference type="GeneTree" id="ENSGT01150000286901"/>
<dbReference type="InterPro" id="IPR036058">
    <property type="entry name" value="Kazal_dom_sf"/>
</dbReference>
<dbReference type="GO" id="GO:0043252">
    <property type="term" value="P:sodium-independent organic anion transport"/>
    <property type="evidence" value="ECO:0007669"/>
    <property type="project" value="TreeGrafter"/>
</dbReference>
<dbReference type="InterPro" id="IPR002350">
    <property type="entry name" value="Kazal_dom"/>
</dbReference>
<dbReference type="Pfam" id="PF03137">
    <property type="entry name" value="OATP"/>
    <property type="match status" value="1"/>
</dbReference>
<dbReference type="SUPFAM" id="SSF103473">
    <property type="entry name" value="MFS general substrate transporter"/>
    <property type="match status" value="1"/>
</dbReference>
<comment type="caution">
    <text evidence="8">Lacks conserved residue(s) required for the propagation of feature annotation.</text>
</comment>
<dbReference type="Pfam" id="PF07648">
    <property type="entry name" value="Kazal_2"/>
    <property type="match status" value="1"/>
</dbReference>
<dbReference type="InterPro" id="IPR004156">
    <property type="entry name" value="OATP"/>
</dbReference>
<dbReference type="PANTHER" id="PTHR11388:SF89">
    <property type="entry name" value="SOLUTE CARRIER ORGANIC ANION TRANSPORTER FAMILY MEMBER 1B3"/>
    <property type="match status" value="1"/>
</dbReference>
<keyword evidence="8" id="KW-0813">Transport</keyword>
<evidence type="ECO:0000313" key="12">
    <source>
        <dbReference type="Proteomes" id="UP000694620"/>
    </source>
</evidence>
<reference evidence="11" key="3">
    <citation type="submission" date="2025-09" db="UniProtKB">
        <authorList>
            <consortium name="Ensembl"/>
        </authorList>
    </citation>
    <scope>IDENTIFICATION</scope>
</reference>
<keyword evidence="4 8" id="KW-0812">Transmembrane</keyword>
<feature type="domain" description="Major facilitator superfamily (MFS) profile" evidence="9">
    <location>
        <begin position="40"/>
        <end position="651"/>
    </location>
</feature>
<keyword evidence="6 8" id="KW-0472">Membrane</keyword>
<dbReference type="Proteomes" id="UP000694620">
    <property type="component" value="Chromosome 1"/>
</dbReference>
<evidence type="ECO:0000256" key="3">
    <source>
        <dbReference type="ARBA" id="ARBA00022475"/>
    </source>
</evidence>
<feature type="transmembrane region" description="Helical" evidence="8">
    <location>
        <begin position="410"/>
        <end position="430"/>
    </location>
</feature>
<gene>
    <name evidence="11" type="primary">LOC114655896</name>
</gene>
<evidence type="ECO:0000256" key="1">
    <source>
        <dbReference type="ARBA" id="ARBA00004651"/>
    </source>
</evidence>
<feature type="transmembrane region" description="Helical" evidence="8">
    <location>
        <begin position="542"/>
        <end position="567"/>
    </location>
</feature>
<feature type="transmembrane region" description="Helical" evidence="8">
    <location>
        <begin position="344"/>
        <end position="364"/>
    </location>
</feature>
<feature type="transmembrane region" description="Helical" evidence="8">
    <location>
        <begin position="106"/>
        <end position="127"/>
    </location>
</feature>
<dbReference type="SUPFAM" id="SSF100895">
    <property type="entry name" value="Kazal-type serine protease inhibitors"/>
    <property type="match status" value="1"/>
</dbReference>
<dbReference type="PROSITE" id="PS50850">
    <property type="entry name" value="MFS"/>
    <property type="match status" value="1"/>
</dbReference>
<feature type="transmembrane region" description="Helical" evidence="8">
    <location>
        <begin position="78"/>
        <end position="99"/>
    </location>
</feature>
<feature type="transmembrane region" description="Helical" evidence="8">
    <location>
        <begin position="219"/>
        <end position="247"/>
    </location>
</feature>
<dbReference type="GO" id="GO:0006811">
    <property type="term" value="P:monoatomic ion transport"/>
    <property type="evidence" value="ECO:0007669"/>
    <property type="project" value="UniProtKB-KW"/>
</dbReference>
<dbReference type="GO" id="GO:0015347">
    <property type="term" value="F:sodium-independent organic anion transmembrane transporter activity"/>
    <property type="evidence" value="ECO:0007669"/>
    <property type="project" value="TreeGrafter"/>
</dbReference>
<organism evidence="11 12">
    <name type="scientific">Erpetoichthys calabaricus</name>
    <name type="common">Rope fish</name>
    <name type="synonym">Calamoichthys calabaricus</name>
    <dbReference type="NCBI Taxonomy" id="27687"/>
    <lineage>
        <taxon>Eukaryota</taxon>
        <taxon>Metazoa</taxon>
        <taxon>Chordata</taxon>
        <taxon>Craniata</taxon>
        <taxon>Vertebrata</taxon>
        <taxon>Euteleostomi</taxon>
        <taxon>Actinopterygii</taxon>
        <taxon>Polypteriformes</taxon>
        <taxon>Polypteridae</taxon>
        <taxon>Erpetoichthys</taxon>
    </lineage>
</organism>
<dbReference type="Gene3D" id="1.20.1250.20">
    <property type="entry name" value="MFS general substrate transporter like domains"/>
    <property type="match status" value="1"/>
</dbReference>
<keyword evidence="8" id="KW-0406">Ion transport</keyword>
<evidence type="ECO:0000256" key="4">
    <source>
        <dbReference type="ARBA" id="ARBA00022692"/>
    </source>
</evidence>
<dbReference type="NCBIfam" id="TIGR00805">
    <property type="entry name" value="oat"/>
    <property type="match status" value="1"/>
</dbReference>
<comment type="subcellular location">
    <subcellularLocation>
        <location evidence="1 8">Cell membrane</location>
        <topology evidence="1 8">Multi-pass membrane protein</topology>
    </subcellularLocation>
</comment>
<dbReference type="PROSITE" id="PS51465">
    <property type="entry name" value="KAZAL_2"/>
    <property type="match status" value="1"/>
</dbReference>
<proteinExistence type="inferred from homology"/>
<reference evidence="11" key="2">
    <citation type="submission" date="2025-08" db="UniProtKB">
        <authorList>
            <consortium name="Ensembl"/>
        </authorList>
    </citation>
    <scope>IDENTIFICATION</scope>
</reference>
<sequence>MQTMDSNSQQPDKECNEMDGVVYKETEKSQKTCCSKLKMFIMALSFAYFAKALSGSYMKSSLTQIERRFDLSSFKVGLVDGGFEIGNLLLIITVSHFGARMHRPRLIGIGCLLMAIGSFLTGVPHFFMGRYNYETSVKTMENITNGILPCLAVQNQTTIDHTSTKSTYSANSDCDRHSSSNMWVYVFLGNVLRGIGETPVVPLGISYIDDFAKAENSAFYISCLHTITLLGPMCGFLLGSLCAKLYVDIGFVNADSVTITPKDARWVGAWWLGFLVSSVVMLLSSIAFWFFPKSLPKQGEENKIKNSHELFKENSSVPSNIPAEKLSGIVKGFIPSLRKLLGTAPYFLLLCMCILHFNYFIGLITFKAKYMEQHFGQSASKANFLIGIIQLPVVSAGIFTGGLIMKKYKLSVVGAAQLSFGASLVGYVFLISQMGITCDNSNVAGLTVTYDGKPQLSYSETTLLSQCNNDCACSLKQWDPVCAYNGITYVSPCLAGCKYSSGAGKSTVYHNCTCVASAPLLSRNSSAILGQCPRKKECSVSFIVYMVITTIGAFINSVGGTPGYMVIIRCISPELKSLAVGLQNLVIRTLGGIPAPVYFGALIDTTCLKWGIKKCGGKGACRLYNIEAYSCLEGIALIGHLQRAQGLLRRRRIGVNFKRELAKRQGT</sequence>
<dbReference type="GO" id="GO:0016323">
    <property type="term" value="C:basolateral plasma membrane"/>
    <property type="evidence" value="ECO:0007669"/>
    <property type="project" value="TreeGrafter"/>
</dbReference>
<keyword evidence="12" id="KW-1185">Reference proteome</keyword>
<dbReference type="AlphaFoldDB" id="A0A8C4RFU7"/>
<name>A0A8C4RFU7_ERPCA</name>
<keyword evidence="7" id="KW-1015">Disulfide bond</keyword>
<feature type="transmembrane region" description="Helical" evidence="8">
    <location>
        <begin position="39"/>
        <end position="58"/>
    </location>
</feature>
<evidence type="ECO:0000256" key="6">
    <source>
        <dbReference type="ARBA" id="ARBA00023136"/>
    </source>
</evidence>
<evidence type="ECO:0000256" key="8">
    <source>
        <dbReference type="RuleBase" id="RU362056"/>
    </source>
</evidence>
<keyword evidence="5 8" id="KW-1133">Transmembrane helix</keyword>
<evidence type="ECO:0000313" key="11">
    <source>
        <dbReference type="Ensembl" id="ENSECRP00000001994.1"/>
    </source>
</evidence>
<protein>
    <recommendedName>
        <fullName evidence="8">Solute carrier organic anion transporter family member</fullName>
    </recommendedName>
</protein>
<feature type="domain" description="Kazal-like" evidence="10">
    <location>
        <begin position="461"/>
        <end position="516"/>
    </location>
</feature>
<reference evidence="11" key="1">
    <citation type="submission" date="2021-06" db="EMBL/GenBank/DDBJ databases">
        <authorList>
            <consortium name="Wellcome Sanger Institute Data Sharing"/>
        </authorList>
    </citation>
    <scope>NUCLEOTIDE SEQUENCE [LARGE SCALE GENOMIC DNA]</scope>
</reference>
<dbReference type="GO" id="GO:0015125">
    <property type="term" value="F:bile acid transmembrane transporter activity"/>
    <property type="evidence" value="ECO:0007669"/>
    <property type="project" value="TreeGrafter"/>
</dbReference>
<dbReference type="Ensembl" id="ENSECRT00000002022.1">
    <property type="protein sequence ID" value="ENSECRP00000001994.1"/>
    <property type="gene ID" value="ENSECRG00000001391.1"/>
</dbReference>